<dbReference type="PANTHER" id="PTHR36920">
    <property type="match status" value="1"/>
</dbReference>
<comment type="subcellular location">
    <subcellularLocation>
        <location evidence="1">Cell outer membrane</location>
    </subcellularLocation>
</comment>
<dbReference type="Gene3D" id="2.40.160.20">
    <property type="match status" value="1"/>
</dbReference>
<dbReference type="NCBIfam" id="TIGR01414">
    <property type="entry name" value="autotrans_barl"/>
    <property type="match status" value="1"/>
</dbReference>
<dbReference type="RefSeq" id="WP_258823360.1">
    <property type="nucleotide sequence ID" value="NZ_JANUGV010000005.1"/>
</dbReference>
<proteinExistence type="predicted"/>
<reference evidence="3 4" key="1">
    <citation type="submission" date="2022-08" db="EMBL/GenBank/DDBJ databases">
        <title>Reclassification of Massilia species as members of the genera Telluria, Duganella, Pseudoduganella, Mokoshia gen. nov. and Zemynaea gen. nov. using orthogonal and non-orthogonal genome-based approaches.</title>
        <authorList>
            <person name="Bowman J.P."/>
        </authorList>
    </citation>
    <scope>NUCLEOTIDE SEQUENCE [LARGE SCALE GENOMIC DNA]</scope>
    <source>
        <strain evidence="3 4">JCM 31607</strain>
    </source>
</reference>
<dbReference type="PANTHER" id="PTHR36920:SF1">
    <property type="entry name" value="OUTER MEMBRANE PROTEIN W"/>
    <property type="match status" value="1"/>
</dbReference>
<evidence type="ECO:0000256" key="1">
    <source>
        <dbReference type="ARBA" id="ARBA00004442"/>
    </source>
</evidence>
<comment type="caution">
    <text evidence="3">The sequence shown here is derived from an EMBL/GenBank/DDBJ whole genome shotgun (WGS) entry which is preliminary data.</text>
</comment>
<dbReference type="EMBL" id="JANUGV010000005">
    <property type="protein sequence ID" value="MCS0609850.1"/>
    <property type="molecule type" value="Genomic_DNA"/>
</dbReference>
<keyword evidence="4" id="KW-1185">Reference proteome</keyword>
<keyword evidence="2" id="KW-0732">Signal</keyword>
<gene>
    <name evidence="3" type="ORF">NX773_16920</name>
</gene>
<feature type="chain" id="PRO_5046270599" evidence="2">
    <location>
        <begin position="24"/>
        <end position="204"/>
    </location>
</feature>
<name>A0ABT2BMW2_9BURK</name>
<dbReference type="InterPro" id="IPR011250">
    <property type="entry name" value="OMP/PagP_B-barrel"/>
</dbReference>
<organism evidence="3 4">
    <name type="scientific">Massilia solisilvae</name>
    <dbReference type="NCBI Taxonomy" id="1811225"/>
    <lineage>
        <taxon>Bacteria</taxon>
        <taxon>Pseudomonadati</taxon>
        <taxon>Pseudomonadota</taxon>
        <taxon>Betaproteobacteria</taxon>
        <taxon>Burkholderiales</taxon>
        <taxon>Oxalobacteraceae</taxon>
        <taxon>Telluria group</taxon>
        <taxon>Massilia</taxon>
    </lineage>
</organism>
<dbReference type="SUPFAM" id="SSF56925">
    <property type="entry name" value="OMPA-like"/>
    <property type="match status" value="1"/>
</dbReference>
<protein>
    <submittedName>
        <fullName evidence="3">Outer membrane beta-barrel protein</fullName>
    </submittedName>
</protein>
<evidence type="ECO:0000313" key="3">
    <source>
        <dbReference type="EMBL" id="MCS0609850.1"/>
    </source>
</evidence>
<dbReference type="InterPro" id="IPR006315">
    <property type="entry name" value="OM_autotransptr_brl_dom"/>
</dbReference>
<feature type="signal peptide" evidence="2">
    <location>
        <begin position="1"/>
        <end position="23"/>
    </location>
</feature>
<sequence length="204" mass="21919">MKKSMLKVMVAMIGLMGVNAAMAQESPWLVRARAVYIDPANESAPVGGVGAADRIHVSNKTIPEVDVSYFFTPNISAELILTYPQKHDVTLDGAKIGTFKQLPPTLLAQYHFLPGADINPYVGAGVNYTLLSSVNLLNGAGRLEHDSVGLALQAGVDFKLDKNWSINLDVKKVQIRSDVNISGARASDVKVDPLLIGVGVGYRF</sequence>
<evidence type="ECO:0000313" key="4">
    <source>
        <dbReference type="Proteomes" id="UP001205861"/>
    </source>
</evidence>
<accession>A0ABT2BMW2</accession>
<dbReference type="Proteomes" id="UP001205861">
    <property type="component" value="Unassembled WGS sequence"/>
</dbReference>
<dbReference type="InterPro" id="IPR005618">
    <property type="entry name" value="OMPW"/>
</dbReference>
<evidence type="ECO:0000256" key="2">
    <source>
        <dbReference type="SAM" id="SignalP"/>
    </source>
</evidence>
<dbReference type="Pfam" id="PF03922">
    <property type="entry name" value="OmpW"/>
    <property type="match status" value="1"/>
</dbReference>